<dbReference type="Pfam" id="PF13466">
    <property type="entry name" value="STAS_2"/>
    <property type="match status" value="1"/>
</dbReference>
<evidence type="ECO:0000313" key="2">
    <source>
        <dbReference type="EMBL" id="MFD1365039.1"/>
    </source>
</evidence>
<dbReference type="RefSeq" id="WP_317795228.1">
    <property type="nucleotide sequence ID" value="NZ_AP028461.1"/>
</dbReference>
<dbReference type="SUPFAM" id="SSF52091">
    <property type="entry name" value="SpoIIaa-like"/>
    <property type="match status" value="1"/>
</dbReference>
<feature type="domain" description="STAS" evidence="1">
    <location>
        <begin position="19"/>
        <end position="120"/>
    </location>
</feature>
<proteinExistence type="predicted"/>
<dbReference type="InterPro" id="IPR058548">
    <property type="entry name" value="MlaB-like_STAS"/>
</dbReference>
<dbReference type="PROSITE" id="PS50801">
    <property type="entry name" value="STAS"/>
    <property type="match status" value="1"/>
</dbReference>
<name>A0ABW4A3C1_9ACTN</name>
<dbReference type="InterPro" id="IPR052746">
    <property type="entry name" value="MlaB_ABC_Transporter"/>
</dbReference>
<dbReference type="PANTHER" id="PTHR35849">
    <property type="entry name" value="BLR2341 PROTEIN"/>
    <property type="match status" value="1"/>
</dbReference>
<reference evidence="3" key="1">
    <citation type="journal article" date="2019" name="Int. J. Syst. Evol. Microbiol.">
        <title>The Global Catalogue of Microorganisms (GCM) 10K type strain sequencing project: providing services to taxonomists for standard genome sequencing and annotation.</title>
        <authorList>
            <consortium name="The Broad Institute Genomics Platform"/>
            <consortium name="The Broad Institute Genome Sequencing Center for Infectious Disease"/>
            <person name="Wu L."/>
            <person name="Ma J."/>
        </authorList>
    </citation>
    <scope>NUCLEOTIDE SEQUENCE [LARGE SCALE GENOMIC DNA]</scope>
    <source>
        <strain evidence="3">CCM 7526</strain>
    </source>
</reference>
<comment type="caution">
    <text evidence="2">The sequence shown here is derived from an EMBL/GenBank/DDBJ whole genome shotgun (WGS) entry which is preliminary data.</text>
</comment>
<dbReference type="EMBL" id="JBHTMK010000007">
    <property type="protein sequence ID" value="MFD1365039.1"/>
    <property type="molecule type" value="Genomic_DNA"/>
</dbReference>
<protein>
    <submittedName>
        <fullName evidence="2">STAS domain-containing protein</fullName>
    </submittedName>
</protein>
<dbReference type="PANTHER" id="PTHR35849:SF2">
    <property type="entry name" value="BLR2341 PROTEIN"/>
    <property type="match status" value="1"/>
</dbReference>
<accession>A0ABW4A3C1</accession>
<sequence length="120" mass="12649">MTVSDLGPEAWVTVHPPVDGVTLVVVAGELARPVDATVIEQLMGALDQPGHLLRLDLSQLSFCDLAGLRMLISFQDRAGARGVRVRVVAISEAARMLADLTGMRPFGESGGSEDEPGPAE</sequence>
<dbReference type="Proteomes" id="UP001597183">
    <property type="component" value="Unassembled WGS sequence"/>
</dbReference>
<keyword evidence="3" id="KW-1185">Reference proteome</keyword>
<evidence type="ECO:0000259" key="1">
    <source>
        <dbReference type="PROSITE" id="PS50801"/>
    </source>
</evidence>
<dbReference type="CDD" id="cd07043">
    <property type="entry name" value="STAS_anti-anti-sigma_factors"/>
    <property type="match status" value="1"/>
</dbReference>
<gene>
    <name evidence="2" type="ORF">ACFQ5G_06745</name>
</gene>
<dbReference type="Gene3D" id="3.30.750.24">
    <property type="entry name" value="STAS domain"/>
    <property type="match status" value="1"/>
</dbReference>
<organism evidence="2 3">
    <name type="scientific">Actinoplanes sichuanensis</name>
    <dbReference type="NCBI Taxonomy" id="512349"/>
    <lineage>
        <taxon>Bacteria</taxon>
        <taxon>Bacillati</taxon>
        <taxon>Actinomycetota</taxon>
        <taxon>Actinomycetes</taxon>
        <taxon>Micromonosporales</taxon>
        <taxon>Micromonosporaceae</taxon>
        <taxon>Actinoplanes</taxon>
    </lineage>
</organism>
<dbReference type="InterPro" id="IPR002645">
    <property type="entry name" value="STAS_dom"/>
</dbReference>
<dbReference type="InterPro" id="IPR036513">
    <property type="entry name" value="STAS_dom_sf"/>
</dbReference>
<evidence type="ECO:0000313" key="3">
    <source>
        <dbReference type="Proteomes" id="UP001597183"/>
    </source>
</evidence>